<dbReference type="Proteomes" id="UP000272778">
    <property type="component" value="Unassembled WGS sequence"/>
</dbReference>
<dbReference type="InterPro" id="IPR025201">
    <property type="entry name" value="KdpD_TM"/>
</dbReference>
<dbReference type="RefSeq" id="WP_124152494.1">
    <property type="nucleotide sequence ID" value="NZ_RQIS01000013.1"/>
</dbReference>
<dbReference type="InterPro" id="IPR038318">
    <property type="entry name" value="KdpD_sf"/>
</dbReference>
<dbReference type="Gene3D" id="3.30.565.10">
    <property type="entry name" value="Histidine kinase-like ATPase, C-terminal domain"/>
    <property type="match status" value="1"/>
</dbReference>
<evidence type="ECO:0000313" key="19">
    <source>
        <dbReference type="Proteomes" id="UP000272778"/>
    </source>
</evidence>
<accession>A0A3N6N8I9</accession>
<dbReference type="Gene3D" id="3.30.450.20">
    <property type="entry name" value="PAS domain"/>
    <property type="match status" value="2"/>
</dbReference>
<dbReference type="InterPro" id="IPR003661">
    <property type="entry name" value="HisK_dim/P_dom"/>
</dbReference>
<dbReference type="PANTHER" id="PTHR43065">
    <property type="entry name" value="SENSOR HISTIDINE KINASE"/>
    <property type="match status" value="1"/>
</dbReference>
<dbReference type="SUPFAM" id="SSF55874">
    <property type="entry name" value="ATPase domain of HSP90 chaperone/DNA topoisomerase II/histidine kinase"/>
    <property type="match status" value="1"/>
</dbReference>
<feature type="coiled-coil region" evidence="13">
    <location>
        <begin position="355"/>
        <end position="382"/>
    </location>
</feature>
<evidence type="ECO:0000256" key="10">
    <source>
        <dbReference type="ARBA" id="ARBA00022989"/>
    </source>
</evidence>
<evidence type="ECO:0000256" key="4">
    <source>
        <dbReference type="ARBA" id="ARBA00022553"/>
    </source>
</evidence>
<evidence type="ECO:0000256" key="9">
    <source>
        <dbReference type="ARBA" id="ARBA00022840"/>
    </source>
</evidence>
<evidence type="ECO:0000256" key="5">
    <source>
        <dbReference type="ARBA" id="ARBA00022679"/>
    </source>
</evidence>
<dbReference type="AlphaFoldDB" id="A0A3N6N8I9"/>
<dbReference type="EMBL" id="RQIS01000013">
    <property type="protein sequence ID" value="RQH04417.1"/>
    <property type="molecule type" value="Genomic_DNA"/>
</dbReference>
<dbReference type="InterPro" id="IPR000014">
    <property type="entry name" value="PAS"/>
</dbReference>
<evidence type="ECO:0000313" key="18">
    <source>
        <dbReference type="EMBL" id="RQH04417.1"/>
    </source>
</evidence>
<reference evidence="18 19" key="1">
    <citation type="submission" date="2018-11" db="EMBL/GenBank/DDBJ databases">
        <title>Paraburkholderia sp. DHOA04, isolated from soil.</title>
        <authorList>
            <person name="Gao Z.-H."/>
            <person name="Qiu L.-H."/>
            <person name="Fu J.-C."/>
        </authorList>
    </citation>
    <scope>NUCLEOTIDE SEQUENCE [LARGE SCALE GENOMIC DNA]</scope>
    <source>
        <strain evidence="18 19">DHOA04</strain>
    </source>
</reference>
<dbReference type="SUPFAM" id="SSF55785">
    <property type="entry name" value="PYP-like sensor domain (PAS domain)"/>
    <property type="match status" value="2"/>
</dbReference>
<evidence type="ECO:0000259" key="16">
    <source>
        <dbReference type="PROSITE" id="PS50112"/>
    </source>
</evidence>
<keyword evidence="12 14" id="KW-0472">Membrane</keyword>
<feature type="transmembrane region" description="Helical" evidence="14">
    <location>
        <begin position="20"/>
        <end position="39"/>
    </location>
</feature>
<dbReference type="GO" id="GO:0016020">
    <property type="term" value="C:membrane"/>
    <property type="evidence" value="ECO:0007669"/>
    <property type="project" value="UniProtKB-SubCell"/>
</dbReference>
<dbReference type="PANTHER" id="PTHR43065:SF10">
    <property type="entry name" value="PEROXIDE STRESS-ACTIVATED HISTIDINE KINASE MAK3"/>
    <property type="match status" value="1"/>
</dbReference>
<dbReference type="Pfam" id="PF13493">
    <property type="entry name" value="DUF4118"/>
    <property type="match status" value="1"/>
</dbReference>
<dbReference type="InterPro" id="IPR003594">
    <property type="entry name" value="HATPase_dom"/>
</dbReference>
<dbReference type="InterPro" id="IPR001610">
    <property type="entry name" value="PAC"/>
</dbReference>
<keyword evidence="7" id="KW-0547">Nucleotide-binding</keyword>
<dbReference type="SMART" id="SM00086">
    <property type="entry name" value="PAC"/>
    <property type="match status" value="2"/>
</dbReference>
<sequence length="612" mass="67721">MRAAGSSYVSGGLKHLVPLWIGGCIALGAVAAICLRLQLRLSTTGFLLLIVIVVLSLKDSFISSAIFSVVGAALLDFFFTPPLYSFRIASPEDYIPLSSFLVTSIAVTTLVRRINRIEKVQRAQARLLDLTHDTVFVRDQNEVITYWNRAAETLYGWKQEEAIGKVADELLRTLFPLPREEIQQLYIRDGSWEGELVHTKRDGSEAIVASRWALQRDERGALLATLETNNDITERKRAEEWLRKSQAQYLAEAQKLSRTGSFGWNVSTGEVFWSEQAFNIFEYDVAMTPTIDMVRQRVHPDDMQVFEQLLVEARGSKCDFDVEHRLLFPDARIKHLHVVVHRTTDQADSRQFIGAVMDVTEAKQTEEQLRQAQNELARASRITALGELSASIAHEVGQPLAAIITNAEAGLRWLRRQPLNVEEIEGCMTQITGEGNRAAEIVQRVRKLMKGAPPDRARVEVNELIDEVMTLIRGEVKSHGGSLVLNLAPGLPAVLGDRVQLQQVLINIIINGVQAMATVDGERKLAVESGMDNEENVVVAVRDSGPGISKENLSRLFEPFFTTRSTGMGMGLAICSSIIEAHGGQIWASNNPEGGSTFSFSLPPARVSAALA</sequence>
<dbReference type="PROSITE" id="PS50109">
    <property type="entry name" value="HIS_KIN"/>
    <property type="match status" value="1"/>
</dbReference>
<dbReference type="Pfam" id="PF00989">
    <property type="entry name" value="PAS"/>
    <property type="match status" value="2"/>
</dbReference>
<dbReference type="SMART" id="SM00387">
    <property type="entry name" value="HATPase_c"/>
    <property type="match status" value="1"/>
</dbReference>
<dbReference type="SUPFAM" id="SSF47384">
    <property type="entry name" value="Homodimeric domain of signal transducing histidine kinase"/>
    <property type="match status" value="1"/>
</dbReference>
<dbReference type="GO" id="GO:0006355">
    <property type="term" value="P:regulation of DNA-templated transcription"/>
    <property type="evidence" value="ECO:0007669"/>
    <property type="project" value="InterPro"/>
</dbReference>
<evidence type="ECO:0000259" key="17">
    <source>
        <dbReference type="PROSITE" id="PS50113"/>
    </source>
</evidence>
<protein>
    <recommendedName>
        <fullName evidence="3">histidine kinase</fullName>
        <ecNumber evidence="3">2.7.13.3</ecNumber>
    </recommendedName>
</protein>
<dbReference type="GO" id="GO:0000155">
    <property type="term" value="F:phosphorelay sensor kinase activity"/>
    <property type="evidence" value="ECO:0007669"/>
    <property type="project" value="InterPro"/>
</dbReference>
<dbReference type="Pfam" id="PF02518">
    <property type="entry name" value="HATPase_c"/>
    <property type="match status" value="1"/>
</dbReference>
<dbReference type="PROSITE" id="PS50112">
    <property type="entry name" value="PAS"/>
    <property type="match status" value="1"/>
</dbReference>
<evidence type="ECO:0000256" key="1">
    <source>
        <dbReference type="ARBA" id="ARBA00000085"/>
    </source>
</evidence>
<evidence type="ECO:0000256" key="7">
    <source>
        <dbReference type="ARBA" id="ARBA00022741"/>
    </source>
</evidence>
<keyword evidence="9" id="KW-0067">ATP-binding</keyword>
<evidence type="ECO:0000256" key="11">
    <source>
        <dbReference type="ARBA" id="ARBA00023012"/>
    </source>
</evidence>
<evidence type="ECO:0000256" key="8">
    <source>
        <dbReference type="ARBA" id="ARBA00022777"/>
    </source>
</evidence>
<proteinExistence type="predicted"/>
<dbReference type="CDD" id="cd00082">
    <property type="entry name" value="HisKA"/>
    <property type="match status" value="1"/>
</dbReference>
<keyword evidence="6 14" id="KW-0812">Transmembrane</keyword>
<dbReference type="InterPro" id="IPR000700">
    <property type="entry name" value="PAS-assoc_C"/>
</dbReference>
<dbReference type="EC" id="2.7.13.3" evidence="3"/>
<evidence type="ECO:0000256" key="13">
    <source>
        <dbReference type="SAM" id="Coils"/>
    </source>
</evidence>
<dbReference type="SMART" id="SM00091">
    <property type="entry name" value="PAS"/>
    <property type="match status" value="2"/>
</dbReference>
<dbReference type="InterPro" id="IPR013767">
    <property type="entry name" value="PAS_fold"/>
</dbReference>
<comment type="caution">
    <text evidence="18">The sequence shown here is derived from an EMBL/GenBank/DDBJ whole genome shotgun (WGS) entry which is preliminary data.</text>
</comment>
<feature type="domain" description="PAS" evidence="16">
    <location>
        <begin position="120"/>
        <end position="184"/>
    </location>
</feature>
<keyword evidence="5" id="KW-0808">Transferase</keyword>
<comment type="catalytic activity">
    <reaction evidence="1">
        <text>ATP + protein L-histidine = ADP + protein N-phospho-L-histidine.</text>
        <dbReference type="EC" id="2.7.13.3"/>
    </reaction>
</comment>
<evidence type="ECO:0000256" key="2">
    <source>
        <dbReference type="ARBA" id="ARBA00004141"/>
    </source>
</evidence>
<organism evidence="18 19">
    <name type="scientific">Paraburkholderia dinghuensis</name>
    <dbReference type="NCBI Taxonomy" id="2305225"/>
    <lineage>
        <taxon>Bacteria</taxon>
        <taxon>Pseudomonadati</taxon>
        <taxon>Pseudomonadota</taxon>
        <taxon>Betaproteobacteria</taxon>
        <taxon>Burkholderiales</taxon>
        <taxon>Burkholderiaceae</taxon>
        <taxon>Paraburkholderia</taxon>
    </lineage>
</organism>
<evidence type="ECO:0000256" key="14">
    <source>
        <dbReference type="SAM" id="Phobius"/>
    </source>
</evidence>
<dbReference type="OrthoDB" id="8872837at2"/>
<feature type="transmembrane region" description="Helical" evidence="14">
    <location>
        <begin position="46"/>
        <end position="74"/>
    </location>
</feature>
<keyword evidence="11" id="KW-0902">Two-component regulatory system</keyword>
<dbReference type="GO" id="GO:0042802">
    <property type="term" value="F:identical protein binding"/>
    <property type="evidence" value="ECO:0007669"/>
    <property type="project" value="UniProtKB-ARBA"/>
</dbReference>
<keyword evidence="10 14" id="KW-1133">Transmembrane helix</keyword>
<evidence type="ECO:0000256" key="6">
    <source>
        <dbReference type="ARBA" id="ARBA00022692"/>
    </source>
</evidence>
<dbReference type="PRINTS" id="PR00344">
    <property type="entry name" value="BCTRLSENSOR"/>
</dbReference>
<keyword evidence="8" id="KW-0418">Kinase</keyword>
<feature type="domain" description="Histidine kinase" evidence="15">
    <location>
        <begin position="391"/>
        <end position="606"/>
    </location>
</feature>
<gene>
    <name evidence="18" type="ORF">D1Y85_18305</name>
</gene>
<dbReference type="SMART" id="SM00388">
    <property type="entry name" value="HisKA"/>
    <property type="match status" value="1"/>
</dbReference>
<feature type="domain" description="PAC" evidence="17">
    <location>
        <begin position="190"/>
        <end position="244"/>
    </location>
</feature>
<comment type="subcellular location">
    <subcellularLocation>
        <location evidence="2">Membrane</location>
        <topology evidence="2">Multi-pass membrane protein</topology>
    </subcellularLocation>
</comment>
<dbReference type="FunFam" id="3.30.565.10:FF:000042">
    <property type="entry name" value="Two-component sensor histidine kinase KdpD"/>
    <property type="match status" value="1"/>
</dbReference>
<evidence type="ECO:0000256" key="12">
    <source>
        <dbReference type="ARBA" id="ARBA00023136"/>
    </source>
</evidence>
<dbReference type="NCBIfam" id="TIGR00229">
    <property type="entry name" value="sensory_box"/>
    <property type="match status" value="1"/>
</dbReference>
<dbReference type="PROSITE" id="PS50113">
    <property type="entry name" value="PAC"/>
    <property type="match status" value="2"/>
</dbReference>
<dbReference type="Gene3D" id="1.20.120.620">
    <property type="entry name" value="Backbone structure of the membrane domain of e. Coli histidine kinase receptor kdpd"/>
    <property type="match status" value="1"/>
</dbReference>
<dbReference type="InterPro" id="IPR036890">
    <property type="entry name" value="HATPase_C_sf"/>
</dbReference>
<evidence type="ECO:0000259" key="15">
    <source>
        <dbReference type="PROSITE" id="PS50109"/>
    </source>
</evidence>
<dbReference type="CDD" id="cd00130">
    <property type="entry name" value="PAS"/>
    <property type="match status" value="1"/>
</dbReference>
<dbReference type="InterPro" id="IPR036097">
    <property type="entry name" value="HisK_dim/P_sf"/>
</dbReference>
<keyword evidence="13" id="KW-0175">Coiled coil</keyword>
<keyword evidence="4" id="KW-0597">Phosphoprotein</keyword>
<dbReference type="InterPro" id="IPR004358">
    <property type="entry name" value="Sig_transdc_His_kin-like_C"/>
</dbReference>
<dbReference type="Gene3D" id="1.10.287.130">
    <property type="match status" value="1"/>
</dbReference>
<evidence type="ECO:0000256" key="3">
    <source>
        <dbReference type="ARBA" id="ARBA00012438"/>
    </source>
</evidence>
<dbReference type="InterPro" id="IPR035965">
    <property type="entry name" value="PAS-like_dom_sf"/>
</dbReference>
<name>A0A3N6N8I9_9BURK</name>
<feature type="domain" description="PAC" evidence="17">
    <location>
        <begin position="320"/>
        <end position="371"/>
    </location>
</feature>
<keyword evidence="19" id="KW-1185">Reference proteome</keyword>
<dbReference type="InterPro" id="IPR005467">
    <property type="entry name" value="His_kinase_dom"/>
</dbReference>
<dbReference type="GO" id="GO:0005524">
    <property type="term" value="F:ATP binding"/>
    <property type="evidence" value="ECO:0007669"/>
    <property type="project" value="UniProtKB-KW"/>
</dbReference>